<dbReference type="InterPro" id="IPR019376">
    <property type="entry name" value="Myeloid_leukemia_factor"/>
</dbReference>
<organism evidence="6 7">
    <name type="scientific">Cinchona calisaya</name>
    <dbReference type="NCBI Taxonomy" id="153742"/>
    <lineage>
        <taxon>Eukaryota</taxon>
        <taxon>Viridiplantae</taxon>
        <taxon>Streptophyta</taxon>
        <taxon>Embryophyta</taxon>
        <taxon>Tracheophyta</taxon>
        <taxon>Spermatophyta</taxon>
        <taxon>Magnoliopsida</taxon>
        <taxon>eudicotyledons</taxon>
        <taxon>Gunneridae</taxon>
        <taxon>Pentapetalae</taxon>
        <taxon>asterids</taxon>
        <taxon>lamiids</taxon>
        <taxon>Gentianales</taxon>
        <taxon>Rubiaceae</taxon>
        <taxon>Cinchonoideae</taxon>
        <taxon>Cinchoneae</taxon>
        <taxon>Cinchona</taxon>
    </lineage>
</organism>
<name>A0ABD2XW93_9GENT</name>
<evidence type="ECO:0000256" key="3">
    <source>
        <dbReference type="ARBA" id="ARBA00022490"/>
    </source>
</evidence>
<comment type="subcellular location">
    <subcellularLocation>
        <location evidence="1">Cytoplasm</location>
    </subcellularLocation>
</comment>
<sequence length="365" mass="39861">MQGGRDPFFGFGDPFASGGFGGQRDLMSSFFGGRNPFDDPFFTRPFGGMFESSVFGPSSGPFMHARPSGFFGPSGGPFMDTQSSGFLEHQSSQPPTSRGLIIEELNSDDEKDEKEEKEDRKEKKENPRKHARSVKEPLVEDPDDAAEERRRKQMQFRNDFQRGRIPQSQPRAQSFTFQSSTVTYGGADGAYYTSSSTRRTGGDGVTFEESKEANSATRQANHRISKGIHDQGHSVTRKLNSDGRVDTMQTLHNLEEDQLAGFEQTWKGKARKHLPGWSEGLNTQEVIGSGSTVNGPNRGGWALPYVGSSNQPENGVRPEMGHAAGPSRPQHAGRGRGDVGGIVGSSSSVKSRAPDSSNLDQARKH</sequence>
<dbReference type="Proteomes" id="UP001630127">
    <property type="component" value="Unassembled WGS sequence"/>
</dbReference>
<evidence type="ECO:0000256" key="4">
    <source>
        <dbReference type="ARBA" id="ARBA00022553"/>
    </source>
</evidence>
<evidence type="ECO:0000256" key="1">
    <source>
        <dbReference type="ARBA" id="ARBA00004496"/>
    </source>
</evidence>
<accession>A0ABD2XW93</accession>
<dbReference type="PANTHER" id="PTHR13105">
    <property type="entry name" value="MYELOID LEUKEMIA FACTOR"/>
    <property type="match status" value="1"/>
</dbReference>
<dbReference type="Pfam" id="PF10248">
    <property type="entry name" value="Mlf1IP"/>
    <property type="match status" value="1"/>
</dbReference>
<reference evidence="6 7" key="1">
    <citation type="submission" date="2024-11" db="EMBL/GenBank/DDBJ databases">
        <title>A near-complete genome assembly of Cinchona calisaya.</title>
        <authorList>
            <person name="Lian D.C."/>
            <person name="Zhao X.W."/>
            <person name="Wei L."/>
        </authorList>
    </citation>
    <scope>NUCLEOTIDE SEQUENCE [LARGE SCALE GENOMIC DNA]</scope>
    <source>
        <tissue evidence="6">Nenye</tissue>
    </source>
</reference>
<feature type="compositionally biased region" description="Polar residues" evidence="5">
    <location>
        <begin position="354"/>
        <end position="365"/>
    </location>
</feature>
<feature type="compositionally biased region" description="Polar residues" evidence="5">
    <location>
        <begin position="80"/>
        <end position="96"/>
    </location>
</feature>
<evidence type="ECO:0008006" key="8">
    <source>
        <dbReference type="Google" id="ProtNLM"/>
    </source>
</evidence>
<keyword evidence="7" id="KW-1185">Reference proteome</keyword>
<dbReference type="EMBL" id="JBJUIK010000016">
    <property type="protein sequence ID" value="KAL3499483.1"/>
    <property type="molecule type" value="Genomic_DNA"/>
</dbReference>
<keyword evidence="3" id="KW-0963">Cytoplasm</keyword>
<feature type="compositionally biased region" description="Polar residues" evidence="5">
    <location>
        <begin position="166"/>
        <end position="183"/>
    </location>
</feature>
<keyword evidence="4" id="KW-0597">Phosphoprotein</keyword>
<gene>
    <name evidence="6" type="ORF">ACH5RR_038576</name>
</gene>
<dbReference type="AlphaFoldDB" id="A0ABD2XW93"/>
<evidence type="ECO:0000256" key="5">
    <source>
        <dbReference type="SAM" id="MobiDB-lite"/>
    </source>
</evidence>
<evidence type="ECO:0000256" key="2">
    <source>
        <dbReference type="ARBA" id="ARBA00008332"/>
    </source>
</evidence>
<comment type="similarity">
    <text evidence="2">Belongs to the MLF family.</text>
</comment>
<feature type="compositionally biased region" description="Acidic residues" evidence="5">
    <location>
        <begin position="105"/>
        <end position="116"/>
    </location>
</feature>
<feature type="region of interest" description="Disordered" evidence="5">
    <location>
        <begin position="72"/>
        <end position="242"/>
    </location>
</feature>
<proteinExistence type="inferred from homology"/>
<comment type="caution">
    <text evidence="6">The sequence shown here is derived from an EMBL/GenBank/DDBJ whole genome shotgun (WGS) entry which is preliminary data.</text>
</comment>
<feature type="compositionally biased region" description="Polar residues" evidence="5">
    <location>
        <begin position="280"/>
        <end position="295"/>
    </location>
</feature>
<feature type="region of interest" description="Disordered" evidence="5">
    <location>
        <begin position="271"/>
        <end position="365"/>
    </location>
</feature>
<dbReference type="GO" id="GO:0005737">
    <property type="term" value="C:cytoplasm"/>
    <property type="evidence" value="ECO:0007669"/>
    <property type="project" value="UniProtKB-SubCell"/>
</dbReference>
<evidence type="ECO:0000313" key="6">
    <source>
        <dbReference type="EMBL" id="KAL3499483.1"/>
    </source>
</evidence>
<evidence type="ECO:0000313" key="7">
    <source>
        <dbReference type="Proteomes" id="UP001630127"/>
    </source>
</evidence>
<protein>
    <recommendedName>
        <fullName evidence="8">Glycine-rich protein</fullName>
    </recommendedName>
</protein>